<dbReference type="Proteomes" id="UP000276899">
    <property type="component" value="Chromosome"/>
</dbReference>
<dbReference type="KEGG" id="asla:NCTC11923_00336"/>
<keyword evidence="2" id="KW-1185">Reference proteome</keyword>
<name>A0A3S4WFE6_9ACTO</name>
<organism evidence="1 2">
    <name type="scientific">Actinomyces slackii</name>
    <dbReference type="NCBI Taxonomy" id="52774"/>
    <lineage>
        <taxon>Bacteria</taxon>
        <taxon>Bacillati</taxon>
        <taxon>Actinomycetota</taxon>
        <taxon>Actinomycetes</taxon>
        <taxon>Actinomycetales</taxon>
        <taxon>Actinomycetaceae</taxon>
        <taxon>Actinomyces</taxon>
    </lineage>
</organism>
<dbReference type="EMBL" id="LR134363">
    <property type="protein sequence ID" value="VEG73727.1"/>
    <property type="molecule type" value="Genomic_DNA"/>
</dbReference>
<dbReference type="STRING" id="1278298.GCA_000428685_02037"/>
<evidence type="ECO:0000313" key="1">
    <source>
        <dbReference type="EMBL" id="VEG73727.1"/>
    </source>
</evidence>
<evidence type="ECO:0000313" key="2">
    <source>
        <dbReference type="Proteomes" id="UP000276899"/>
    </source>
</evidence>
<reference evidence="1 2" key="1">
    <citation type="submission" date="2018-12" db="EMBL/GenBank/DDBJ databases">
        <authorList>
            <consortium name="Pathogen Informatics"/>
        </authorList>
    </citation>
    <scope>NUCLEOTIDE SEQUENCE [LARGE SCALE GENOMIC DNA]</scope>
    <source>
        <strain evidence="1 2">NCTC11923</strain>
    </source>
</reference>
<gene>
    <name evidence="1" type="ORF">NCTC11923_00336</name>
</gene>
<dbReference type="AlphaFoldDB" id="A0A3S4WFE6"/>
<protein>
    <submittedName>
        <fullName evidence="1">Uncharacterized protein</fullName>
    </submittedName>
</protein>
<sequence length="54" mass="5602">MLCSMIGMSTTVAHGRLAEAEDLADIAAAQAARVEVAEQSTVPWCEVKADLGLA</sequence>
<accession>A0A3S4WFE6</accession>
<proteinExistence type="predicted"/>